<gene>
    <name evidence="2" type="ORF">GCM10017557_14570</name>
</gene>
<dbReference type="AlphaFoldDB" id="A0A7G1NTY1"/>
<dbReference type="EMBL" id="AP023440">
    <property type="protein sequence ID" value="BCL26598.1"/>
    <property type="molecule type" value="Genomic_DNA"/>
</dbReference>
<proteinExistence type="predicted"/>
<dbReference type="Proteomes" id="UP000516444">
    <property type="component" value="Chromosome"/>
</dbReference>
<feature type="region of interest" description="Disordered" evidence="1">
    <location>
        <begin position="1"/>
        <end position="31"/>
    </location>
</feature>
<feature type="region of interest" description="Disordered" evidence="1">
    <location>
        <begin position="72"/>
        <end position="97"/>
    </location>
</feature>
<sequence>MGGGGRRGQGERAEDGGPSLKKSTAADRRHVRVRVRHGCGLPRYDSGVHELRLRQIWSKLIDAVDIRKLMSGQNATAEDKGTWWGTENPKTRTQSEQ</sequence>
<evidence type="ECO:0000313" key="3">
    <source>
        <dbReference type="Proteomes" id="UP000516444"/>
    </source>
</evidence>
<protein>
    <submittedName>
        <fullName evidence="2">Uncharacterized protein</fullName>
    </submittedName>
</protein>
<evidence type="ECO:0000313" key="2">
    <source>
        <dbReference type="EMBL" id="BCL26598.1"/>
    </source>
</evidence>
<dbReference type="KEGG" id="sgm:GCM10017557_14570"/>
<reference evidence="2 3" key="1">
    <citation type="journal article" date="2014" name="Int. J. Syst. Evol. Microbiol.">
        <title>Complete genome sequence of Corynebacterium casei LMG S-19264T (=DSM 44701T), isolated from a smear-ripened cheese.</title>
        <authorList>
            <consortium name="US DOE Joint Genome Institute (JGI-PGF)"/>
            <person name="Walter F."/>
            <person name="Albersmeier A."/>
            <person name="Kalinowski J."/>
            <person name="Ruckert C."/>
        </authorList>
    </citation>
    <scope>NUCLEOTIDE SEQUENCE [LARGE SCALE GENOMIC DNA]</scope>
    <source>
        <strain evidence="2 3">JCM 4677</strain>
    </source>
</reference>
<name>A0A7G1NTY1_9ACTN</name>
<evidence type="ECO:0000256" key="1">
    <source>
        <dbReference type="SAM" id="MobiDB-lite"/>
    </source>
</evidence>
<keyword evidence="3" id="KW-1185">Reference proteome</keyword>
<organism evidence="2 3">
    <name type="scientific">Streptomyces aurantiacus</name>
    <dbReference type="NCBI Taxonomy" id="47760"/>
    <lineage>
        <taxon>Bacteria</taxon>
        <taxon>Bacillati</taxon>
        <taxon>Actinomycetota</taxon>
        <taxon>Actinomycetes</taxon>
        <taxon>Kitasatosporales</taxon>
        <taxon>Streptomycetaceae</taxon>
        <taxon>Streptomyces</taxon>
        <taxon>Streptomyces aurantiacus group</taxon>
    </lineage>
</organism>
<accession>A0A7G1NTY1</accession>